<feature type="compositionally biased region" description="Basic and acidic residues" evidence="1">
    <location>
        <begin position="1"/>
        <end position="12"/>
    </location>
</feature>
<comment type="caution">
    <text evidence="3">The sequence shown here is derived from an EMBL/GenBank/DDBJ whole genome shotgun (WGS) entry which is preliminary data.</text>
</comment>
<reference evidence="3 4" key="1">
    <citation type="submission" date="2020-06" db="EMBL/GenBank/DDBJ databases">
        <title>Actinomadura xiongansis sp. nov., isolated from soil of Baiyangdian.</title>
        <authorList>
            <person name="Zhang X."/>
        </authorList>
    </citation>
    <scope>NUCLEOTIDE SEQUENCE [LARGE SCALE GENOMIC DNA]</scope>
    <source>
        <strain evidence="3 4">HBUM206468</strain>
    </source>
</reference>
<gene>
    <name evidence="3" type="ORF">HKK74_36790</name>
</gene>
<dbReference type="RefSeq" id="WP_187248049.1">
    <property type="nucleotide sequence ID" value="NZ_BAAAOK010000001.1"/>
</dbReference>
<protein>
    <submittedName>
        <fullName evidence="3">DUF397 domain-containing protein</fullName>
    </submittedName>
</protein>
<dbReference type="Proteomes" id="UP000805614">
    <property type="component" value="Unassembled WGS sequence"/>
</dbReference>
<evidence type="ECO:0000313" key="3">
    <source>
        <dbReference type="EMBL" id="MBC6471009.1"/>
    </source>
</evidence>
<name>A0ABR7M1R7_9ACTN</name>
<dbReference type="EMBL" id="JABVEC010000054">
    <property type="protein sequence ID" value="MBC6471009.1"/>
    <property type="molecule type" value="Genomic_DNA"/>
</dbReference>
<feature type="domain" description="DUF397" evidence="2">
    <location>
        <begin position="10"/>
        <end position="62"/>
    </location>
</feature>
<dbReference type="Pfam" id="PF04149">
    <property type="entry name" value="DUF397"/>
    <property type="match status" value="1"/>
</dbReference>
<feature type="region of interest" description="Disordered" evidence="1">
    <location>
        <begin position="1"/>
        <end position="21"/>
    </location>
</feature>
<accession>A0ABR7M1R7</accession>
<evidence type="ECO:0000313" key="4">
    <source>
        <dbReference type="Proteomes" id="UP000805614"/>
    </source>
</evidence>
<keyword evidence="4" id="KW-1185">Reference proteome</keyword>
<sequence length="68" mass="7357">MSRSRELSDAAWRKSSRSGGQGECVEIASVGDVIAVRDSKSPDGPWLAFDHAAWAAFARLVRSGEHDL</sequence>
<proteinExistence type="predicted"/>
<evidence type="ECO:0000256" key="1">
    <source>
        <dbReference type="SAM" id="MobiDB-lite"/>
    </source>
</evidence>
<evidence type="ECO:0000259" key="2">
    <source>
        <dbReference type="Pfam" id="PF04149"/>
    </source>
</evidence>
<organism evidence="3 4">
    <name type="scientific">Actinomadura alba</name>
    <dbReference type="NCBI Taxonomy" id="406431"/>
    <lineage>
        <taxon>Bacteria</taxon>
        <taxon>Bacillati</taxon>
        <taxon>Actinomycetota</taxon>
        <taxon>Actinomycetes</taxon>
        <taxon>Streptosporangiales</taxon>
        <taxon>Thermomonosporaceae</taxon>
        <taxon>Actinomadura</taxon>
    </lineage>
</organism>
<dbReference type="InterPro" id="IPR007278">
    <property type="entry name" value="DUF397"/>
</dbReference>